<dbReference type="AlphaFoldDB" id="A0A182UYY0"/>
<evidence type="ECO:0000256" key="2">
    <source>
        <dbReference type="ARBA" id="ARBA00012003"/>
    </source>
</evidence>
<dbReference type="VEuPathDB" id="VectorBase:AMEM21_009558"/>
<dbReference type="GO" id="GO:0032259">
    <property type="term" value="P:methylation"/>
    <property type="evidence" value="ECO:0007669"/>
    <property type="project" value="UniProtKB-KW"/>
</dbReference>
<dbReference type="SMART" id="SM01296">
    <property type="entry name" value="N2227"/>
    <property type="match status" value="1"/>
</dbReference>
<dbReference type="EnsemblMetazoa" id="AMEM006046-RA">
    <property type="protein sequence ID" value="AMEM006046-PA"/>
    <property type="gene ID" value="AMEM006046"/>
</dbReference>
<dbReference type="GO" id="GO:0005634">
    <property type="term" value="C:nucleus"/>
    <property type="evidence" value="ECO:0007669"/>
    <property type="project" value="TreeGrafter"/>
</dbReference>
<dbReference type="SUPFAM" id="SSF53335">
    <property type="entry name" value="S-adenosyl-L-methionine-dependent methyltransferases"/>
    <property type="match status" value="1"/>
</dbReference>
<keyword evidence="4" id="KW-0808">Transferase</keyword>
<dbReference type="VEuPathDB" id="VectorBase:AMEM006046"/>
<protein>
    <recommendedName>
        <fullName evidence="2">carnosine N-methyltransferase</fullName>
        <ecNumber evidence="2">2.1.1.22</ecNumber>
    </recommendedName>
</protein>
<sequence length="439" mass="50683">MQSLDTPPLNDGQEVLFLLFCFFSRNQPNHPVMESSSSSKGHAPETVPEDPEACLIEDMEEERRNFFKIIAAFKYYRHSSMAELKRKECFLETLPPAHQQMLTSYREHLQNQRRCVEVNAQVIKQIIQDANCLFQNADHNIEPELQPADGLKLRYQDFQKVALRHRSKPISDEIHSPTWWFFIPAQVQITLKQIFRDWSEQGKLERDQCYSPIVQEITAFFNPAKYDLTKVKILVPGAGLGRLIYELACQGFYCEGNEFSLFMLIASNFVLNRCVAANQCTIYPWVHQVVNNLSQQNQLVPVSFPDVSPTKFPPKGTMNMVAGDFLQVYRDEDYWECIATCFFIDCANNIIEFIEVIKKILKPGGIWVNLGPLLYHFSDVPQEGSIEPTYEDLLEIIRSLGFIILKNETNIVTTYSQNPTSMHQSHYNSIYLVCQKPNN</sequence>
<evidence type="ECO:0000256" key="5">
    <source>
        <dbReference type="ARBA" id="ARBA00022691"/>
    </source>
</evidence>
<proteinExistence type="inferred from homology"/>
<evidence type="ECO:0000313" key="6">
    <source>
        <dbReference type="EnsemblMetazoa" id="AMEM006046-PA"/>
    </source>
</evidence>
<organism evidence="6 7">
    <name type="scientific">Anopheles merus</name>
    <name type="common">Mosquito</name>
    <dbReference type="NCBI Taxonomy" id="30066"/>
    <lineage>
        <taxon>Eukaryota</taxon>
        <taxon>Metazoa</taxon>
        <taxon>Ecdysozoa</taxon>
        <taxon>Arthropoda</taxon>
        <taxon>Hexapoda</taxon>
        <taxon>Insecta</taxon>
        <taxon>Pterygota</taxon>
        <taxon>Neoptera</taxon>
        <taxon>Endopterygota</taxon>
        <taxon>Diptera</taxon>
        <taxon>Nematocera</taxon>
        <taxon>Culicoidea</taxon>
        <taxon>Culicidae</taxon>
        <taxon>Anophelinae</taxon>
        <taxon>Anopheles</taxon>
    </lineage>
</organism>
<dbReference type="EC" id="2.1.1.22" evidence="2"/>
<dbReference type="InterPro" id="IPR029063">
    <property type="entry name" value="SAM-dependent_MTases_sf"/>
</dbReference>
<evidence type="ECO:0000313" key="7">
    <source>
        <dbReference type="Proteomes" id="UP000075903"/>
    </source>
</evidence>
<dbReference type="GO" id="GO:0030735">
    <property type="term" value="F:carnosine N-methyltransferase activity"/>
    <property type="evidence" value="ECO:0007669"/>
    <property type="project" value="UniProtKB-EC"/>
</dbReference>
<dbReference type="GO" id="GO:0005829">
    <property type="term" value="C:cytosol"/>
    <property type="evidence" value="ECO:0007669"/>
    <property type="project" value="TreeGrafter"/>
</dbReference>
<name>A0A182UYY0_ANOME</name>
<evidence type="ECO:0000256" key="4">
    <source>
        <dbReference type="ARBA" id="ARBA00022679"/>
    </source>
</evidence>
<dbReference type="Pfam" id="PF07942">
    <property type="entry name" value="CARME"/>
    <property type="match status" value="1"/>
</dbReference>
<dbReference type="GO" id="GO:0035498">
    <property type="term" value="P:carnosine metabolic process"/>
    <property type="evidence" value="ECO:0007669"/>
    <property type="project" value="TreeGrafter"/>
</dbReference>
<dbReference type="Gene3D" id="3.40.50.150">
    <property type="entry name" value="Vaccinia Virus protein VP39"/>
    <property type="match status" value="1"/>
</dbReference>
<keyword evidence="3" id="KW-0489">Methyltransferase</keyword>
<evidence type="ECO:0000256" key="3">
    <source>
        <dbReference type="ARBA" id="ARBA00022603"/>
    </source>
</evidence>
<accession>A0A182UYY0</accession>
<keyword evidence="5" id="KW-0949">S-adenosyl-L-methionine</keyword>
<dbReference type="Proteomes" id="UP000075903">
    <property type="component" value="Unassembled WGS sequence"/>
</dbReference>
<dbReference type="PANTHER" id="PTHR12303">
    <property type="entry name" value="CARNOSINE N-METHYLTRANSFERASE"/>
    <property type="match status" value="1"/>
</dbReference>
<comment type="similarity">
    <text evidence="1">Belongs to the carnosine N-methyltransferase family.</text>
</comment>
<keyword evidence="7" id="KW-1185">Reference proteome</keyword>
<reference evidence="6" key="1">
    <citation type="submission" date="2020-05" db="UniProtKB">
        <authorList>
            <consortium name="EnsemblMetazoa"/>
        </authorList>
    </citation>
    <scope>IDENTIFICATION</scope>
    <source>
        <strain evidence="6">MAF</strain>
    </source>
</reference>
<dbReference type="PANTHER" id="PTHR12303:SF6">
    <property type="entry name" value="CARNOSINE N-METHYLTRANSFERASE"/>
    <property type="match status" value="1"/>
</dbReference>
<dbReference type="STRING" id="30066.A0A182UYY0"/>
<evidence type="ECO:0000256" key="1">
    <source>
        <dbReference type="ARBA" id="ARBA00010086"/>
    </source>
</evidence>
<dbReference type="InterPro" id="IPR012901">
    <property type="entry name" value="CARME"/>
</dbReference>